<dbReference type="GO" id="GO:0003677">
    <property type="term" value="F:DNA binding"/>
    <property type="evidence" value="ECO:0007669"/>
    <property type="project" value="InterPro"/>
</dbReference>
<dbReference type="Gene3D" id="3.40.50.300">
    <property type="entry name" value="P-loop containing nucleotide triphosphate hydrolases"/>
    <property type="match status" value="2"/>
</dbReference>
<dbReference type="Proteomes" id="UP000019849">
    <property type="component" value="Unassembled WGS sequence"/>
</dbReference>
<keyword evidence="3 8" id="KW-0347">Helicase</keyword>
<dbReference type="Pfam" id="PF00580">
    <property type="entry name" value="UvrD-helicase"/>
    <property type="match status" value="1"/>
</dbReference>
<evidence type="ECO:0000259" key="6">
    <source>
        <dbReference type="Pfam" id="PF00580"/>
    </source>
</evidence>
<protein>
    <recommendedName>
        <fullName evidence="5">DNA 3'-5' helicase II</fullName>
    </recommendedName>
</protein>
<dbReference type="STRING" id="69279.BG36_01545"/>
<dbReference type="InterPro" id="IPR027785">
    <property type="entry name" value="UvrD-like_helicase_C"/>
</dbReference>
<dbReference type="GO" id="GO:0043138">
    <property type="term" value="F:3'-5' DNA helicase activity"/>
    <property type="evidence" value="ECO:0007669"/>
    <property type="project" value="TreeGrafter"/>
</dbReference>
<dbReference type="GO" id="GO:0016787">
    <property type="term" value="F:hydrolase activity"/>
    <property type="evidence" value="ECO:0007669"/>
    <property type="project" value="UniProtKB-KW"/>
</dbReference>
<dbReference type="PATRIC" id="fig|69279.3.peg.314"/>
<organism evidence="8 9">
    <name type="scientific">Aquamicrobium defluvii</name>
    <dbReference type="NCBI Taxonomy" id="69279"/>
    <lineage>
        <taxon>Bacteria</taxon>
        <taxon>Pseudomonadati</taxon>
        <taxon>Pseudomonadota</taxon>
        <taxon>Alphaproteobacteria</taxon>
        <taxon>Hyphomicrobiales</taxon>
        <taxon>Phyllobacteriaceae</taxon>
        <taxon>Aquamicrobium</taxon>
    </lineage>
</organism>
<sequence length="508" mass="55272">MSDEAVAALLRTDEPLVVIEAPAGCGKTFQGAGYAREIAGAFRAGRLLILTHTHAACGVFAERTAGAGNRVEIRTIDALIAQVATTYHRALDLPANPSVWAYQNGGEGFGIMASRVAALLHAQPMIPQALARRYPVIICDEHQDSTLDQHAVVMSLHQAGAMLRIFGDPWQRIFGRKSDAAARADRVRWDALKAQGASASLDYPHRWDTGCPELGRWVLCARQSLEEGRPIDLTANIPASLRILAGTNTASSRTFYRLSDQQGRSVRQAAQRPGQTMILANNSLVRPLSAFWNRSIPIWEGHTREALASLVTRMREAQGNREALAEGMIEFVGSIASGFSESSHGRLLLREVREGCTRTTGGKPGSIRTVARCIVDDASHTGVAAALGTIRKLVEERANGFEEVRVDHRAEFREAIRLGDFTSADEGYSAIARQRSHRRPAPPSRVLCSIHKAKGLECDNAVVMACDRAGFSGTIYSRCKLYVALSRARTSLTLVLPETGSSPLFRVE</sequence>
<dbReference type="PANTHER" id="PTHR11070">
    <property type="entry name" value="UVRD / RECB / PCRA DNA HELICASE FAMILY MEMBER"/>
    <property type="match status" value="1"/>
</dbReference>
<dbReference type="eggNOG" id="COG1203">
    <property type="taxonomic scope" value="Bacteria"/>
</dbReference>
<name>A0A011VQ99_9HYPH</name>
<keyword evidence="2" id="KW-0378">Hydrolase</keyword>
<dbReference type="EMBL" id="JENY01000001">
    <property type="protein sequence ID" value="EXL10555.1"/>
    <property type="molecule type" value="Genomic_DNA"/>
</dbReference>
<keyword evidence="4" id="KW-0067">ATP-binding</keyword>
<dbReference type="GO" id="GO:0005524">
    <property type="term" value="F:ATP binding"/>
    <property type="evidence" value="ECO:0007669"/>
    <property type="project" value="UniProtKB-KW"/>
</dbReference>
<evidence type="ECO:0000256" key="3">
    <source>
        <dbReference type="ARBA" id="ARBA00022806"/>
    </source>
</evidence>
<reference evidence="8 9" key="1">
    <citation type="submission" date="2014-02" db="EMBL/GenBank/DDBJ databases">
        <title>Aquamicrobium defluvii Genome sequencing.</title>
        <authorList>
            <person name="Wang X."/>
        </authorList>
    </citation>
    <scope>NUCLEOTIDE SEQUENCE [LARGE SCALE GENOMIC DNA]</scope>
    <source>
        <strain evidence="8 9">W13Z1</strain>
    </source>
</reference>
<comment type="caution">
    <text evidence="8">The sequence shown here is derived from an EMBL/GenBank/DDBJ whole genome shotgun (WGS) entry which is preliminary data.</text>
</comment>
<dbReference type="InterPro" id="IPR027417">
    <property type="entry name" value="P-loop_NTPase"/>
</dbReference>
<dbReference type="GO" id="GO:0000725">
    <property type="term" value="P:recombinational repair"/>
    <property type="evidence" value="ECO:0007669"/>
    <property type="project" value="TreeGrafter"/>
</dbReference>
<dbReference type="AlphaFoldDB" id="A0A011VQ99"/>
<dbReference type="InterPro" id="IPR014016">
    <property type="entry name" value="UvrD-like_ATP-bd"/>
</dbReference>
<dbReference type="InterPro" id="IPR000212">
    <property type="entry name" value="DNA_helicase_UvrD/REP"/>
</dbReference>
<dbReference type="PANTHER" id="PTHR11070:SF2">
    <property type="entry name" value="ATP-DEPENDENT DNA HELICASE SRS2"/>
    <property type="match status" value="1"/>
</dbReference>
<dbReference type="SUPFAM" id="SSF52540">
    <property type="entry name" value="P-loop containing nucleoside triphosphate hydrolases"/>
    <property type="match status" value="1"/>
</dbReference>
<dbReference type="RefSeq" id="WP_035022449.1">
    <property type="nucleotide sequence ID" value="NZ_KK073877.1"/>
</dbReference>
<evidence type="ECO:0000259" key="7">
    <source>
        <dbReference type="Pfam" id="PF13538"/>
    </source>
</evidence>
<accession>A0A011VQ99</accession>
<gene>
    <name evidence="8" type="ORF">BG36_01545</name>
</gene>
<evidence type="ECO:0000256" key="2">
    <source>
        <dbReference type="ARBA" id="ARBA00022801"/>
    </source>
</evidence>
<evidence type="ECO:0000256" key="5">
    <source>
        <dbReference type="ARBA" id="ARBA00034923"/>
    </source>
</evidence>
<evidence type="ECO:0000313" key="9">
    <source>
        <dbReference type="Proteomes" id="UP000019849"/>
    </source>
</evidence>
<evidence type="ECO:0000256" key="1">
    <source>
        <dbReference type="ARBA" id="ARBA00022741"/>
    </source>
</evidence>
<proteinExistence type="predicted"/>
<evidence type="ECO:0000256" key="4">
    <source>
        <dbReference type="ARBA" id="ARBA00022840"/>
    </source>
</evidence>
<dbReference type="Pfam" id="PF13538">
    <property type="entry name" value="UvrD_C_2"/>
    <property type="match status" value="1"/>
</dbReference>
<feature type="domain" description="UvrD-like helicase ATP-binding" evidence="6">
    <location>
        <begin position="96"/>
        <end position="175"/>
    </location>
</feature>
<keyword evidence="1" id="KW-0547">Nucleotide-binding</keyword>
<feature type="domain" description="UvrD-like helicase C-terminal" evidence="7">
    <location>
        <begin position="448"/>
        <end position="495"/>
    </location>
</feature>
<dbReference type="eggNOG" id="COG0210">
    <property type="taxonomic scope" value="Bacteria"/>
</dbReference>
<dbReference type="HOGENOM" id="CLU_642020_0_0_5"/>
<evidence type="ECO:0000313" key="8">
    <source>
        <dbReference type="EMBL" id="EXL10555.1"/>
    </source>
</evidence>